<evidence type="ECO:0000256" key="10">
    <source>
        <dbReference type="ARBA" id="ARBA00023225"/>
    </source>
</evidence>
<keyword evidence="6" id="KW-0145">Chemotaxis</keyword>
<dbReference type="Gene3D" id="1.10.287.1700">
    <property type="match status" value="1"/>
</dbReference>
<evidence type="ECO:0000256" key="7">
    <source>
        <dbReference type="ARBA" id="ARBA00022795"/>
    </source>
</evidence>
<dbReference type="PANTHER" id="PTHR38786">
    <property type="entry name" value="FLAGELLAR FLIJ PROTEIN"/>
    <property type="match status" value="1"/>
</dbReference>
<reference evidence="11 12" key="1">
    <citation type="submission" date="2018-12" db="EMBL/GenBank/DDBJ databases">
        <authorList>
            <person name="Chong R.A."/>
        </authorList>
    </citation>
    <scope>NUCLEOTIDE SEQUENCE [LARGE SCALE GENOMIC DNA]</scope>
    <source>
        <strain evidence="11 12">Mst</strain>
    </source>
</reference>
<keyword evidence="11" id="KW-0966">Cell projection</keyword>
<keyword evidence="4" id="KW-0813">Transport</keyword>
<keyword evidence="7" id="KW-1005">Bacterial flagellum biogenesis</keyword>
<comment type="subcellular location">
    <subcellularLocation>
        <location evidence="1">Cell membrane</location>
        <topology evidence="1">Peripheral membrane protein</topology>
        <orientation evidence="1">Cytoplasmic side</orientation>
    </subcellularLocation>
</comment>
<evidence type="ECO:0000256" key="1">
    <source>
        <dbReference type="ARBA" id="ARBA00004413"/>
    </source>
</evidence>
<evidence type="ECO:0000256" key="4">
    <source>
        <dbReference type="ARBA" id="ARBA00022448"/>
    </source>
</evidence>
<keyword evidence="10" id="KW-1006">Bacterial flagellum protein export</keyword>
<dbReference type="InterPro" id="IPR053716">
    <property type="entry name" value="Flag_assembly_chemotaxis_eff"/>
</dbReference>
<protein>
    <recommendedName>
        <fullName evidence="3">Flagellar FliJ protein</fullName>
    </recommendedName>
</protein>
<name>A0A4D6YED4_9GAMM</name>
<dbReference type="InterPro" id="IPR012823">
    <property type="entry name" value="Flagell_FliJ"/>
</dbReference>
<dbReference type="EMBL" id="CP034861">
    <property type="protein sequence ID" value="QCI24184.1"/>
    <property type="molecule type" value="Genomic_DNA"/>
</dbReference>
<evidence type="ECO:0000256" key="8">
    <source>
        <dbReference type="ARBA" id="ARBA00022927"/>
    </source>
</evidence>
<proteinExistence type="inferred from homology"/>
<dbReference type="GO" id="GO:0044781">
    <property type="term" value="P:bacterial-type flagellum organization"/>
    <property type="evidence" value="ECO:0007669"/>
    <property type="project" value="UniProtKB-KW"/>
</dbReference>
<dbReference type="PANTHER" id="PTHR38786:SF1">
    <property type="entry name" value="FLAGELLAR FLIJ PROTEIN"/>
    <property type="match status" value="1"/>
</dbReference>
<dbReference type="GO" id="GO:0015031">
    <property type="term" value="P:protein transport"/>
    <property type="evidence" value="ECO:0007669"/>
    <property type="project" value="UniProtKB-KW"/>
</dbReference>
<evidence type="ECO:0000256" key="2">
    <source>
        <dbReference type="ARBA" id="ARBA00010004"/>
    </source>
</evidence>
<evidence type="ECO:0000256" key="9">
    <source>
        <dbReference type="ARBA" id="ARBA00023136"/>
    </source>
</evidence>
<accession>A0A4D6YED4</accession>
<dbReference type="InterPro" id="IPR052570">
    <property type="entry name" value="FliJ"/>
</dbReference>
<keyword evidence="11" id="KW-0969">Cilium</keyword>
<evidence type="ECO:0000256" key="6">
    <source>
        <dbReference type="ARBA" id="ARBA00022500"/>
    </source>
</evidence>
<dbReference type="GO" id="GO:0005886">
    <property type="term" value="C:plasma membrane"/>
    <property type="evidence" value="ECO:0007669"/>
    <property type="project" value="UniProtKB-SubCell"/>
</dbReference>
<dbReference type="InterPro" id="IPR018006">
    <property type="entry name" value="Flag_FliJ_proteobac"/>
</dbReference>
<dbReference type="AlphaFoldDB" id="A0A4D6YED4"/>
<dbReference type="PRINTS" id="PR01004">
    <property type="entry name" value="FLGFLIJ"/>
</dbReference>
<gene>
    <name evidence="11" type="ORF">D9V75_00355</name>
</gene>
<comment type="similarity">
    <text evidence="2">Belongs to the FliJ family.</text>
</comment>
<dbReference type="Pfam" id="PF02050">
    <property type="entry name" value="FliJ"/>
    <property type="match status" value="1"/>
</dbReference>
<dbReference type="Proteomes" id="UP000298673">
    <property type="component" value="Chromosome"/>
</dbReference>
<keyword evidence="5" id="KW-1003">Cell membrane</keyword>
<keyword evidence="9" id="KW-0472">Membrane</keyword>
<evidence type="ECO:0000256" key="3">
    <source>
        <dbReference type="ARBA" id="ARBA00020392"/>
    </source>
</evidence>
<organism evidence="11 12">
    <name type="scientific">Buchnera aphidicola</name>
    <name type="common">Muscaphis stroyani</name>
    <dbReference type="NCBI Taxonomy" id="1241869"/>
    <lineage>
        <taxon>Bacteria</taxon>
        <taxon>Pseudomonadati</taxon>
        <taxon>Pseudomonadota</taxon>
        <taxon>Gammaproteobacteria</taxon>
        <taxon>Enterobacterales</taxon>
        <taxon>Erwiniaceae</taxon>
        <taxon>Buchnera</taxon>
    </lineage>
</organism>
<dbReference type="GO" id="GO:0006935">
    <property type="term" value="P:chemotaxis"/>
    <property type="evidence" value="ECO:0007669"/>
    <property type="project" value="UniProtKB-KW"/>
</dbReference>
<dbReference type="GO" id="GO:0009288">
    <property type="term" value="C:bacterial-type flagellum"/>
    <property type="evidence" value="ECO:0007669"/>
    <property type="project" value="InterPro"/>
</dbReference>
<dbReference type="GO" id="GO:0003774">
    <property type="term" value="F:cytoskeletal motor activity"/>
    <property type="evidence" value="ECO:0007669"/>
    <property type="project" value="InterPro"/>
</dbReference>
<evidence type="ECO:0000256" key="5">
    <source>
        <dbReference type="ARBA" id="ARBA00022475"/>
    </source>
</evidence>
<sequence>MNYKKIPFLILEKIEKKNAEKKMIDMKNVSLNNKQCYQQLELLINYQNEYIKKLFNKTLVGILSYEWNNYKDFIYLLNCIIQDHKTQIKKNEKKMKKKINNYLKNQSKLKVWSLLNFKNKQVILKHKELMDQKLNNELSQLNAFQKGLLS</sequence>
<dbReference type="OrthoDB" id="6554218at2"/>
<keyword evidence="11" id="KW-0282">Flagellum</keyword>
<dbReference type="RefSeq" id="WP_158343172.1">
    <property type="nucleotide sequence ID" value="NZ_CP034861.1"/>
</dbReference>
<evidence type="ECO:0000313" key="11">
    <source>
        <dbReference type="EMBL" id="QCI24184.1"/>
    </source>
</evidence>
<evidence type="ECO:0000313" key="12">
    <source>
        <dbReference type="Proteomes" id="UP000298673"/>
    </source>
</evidence>
<dbReference type="GO" id="GO:0071973">
    <property type="term" value="P:bacterial-type flagellum-dependent cell motility"/>
    <property type="evidence" value="ECO:0007669"/>
    <property type="project" value="InterPro"/>
</dbReference>
<reference evidence="11 12" key="2">
    <citation type="submission" date="2019-05" db="EMBL/GenBank/DDBJ databases">
        <title>Genome evolution of the obligate endosymbiont Buchnera aphidicola.</title>
        <authorList>
            <person name="Moran N.A."/>
        </authorList>
    </citation>
    <scope>NUCLEOTIDE SEQUENCE [LARGE SCALE GENOMIC DNA]</scope>
    <source>
        <strain evidence="11 12">Mst</strain>
    </source>
</reference>
<keyword evidence="8" id="KW-0653">Protein transport</keyword>